<keyword evidence="5" id="KW-1185">Reference proteome</keyword>
<dbReference type="PROSITE" id="PS51819">
    <property type="entry name" value="VOC"/>
    <property type="match status" value="1"/>
</dbReference>
<dbReference type="PANTHER" id="PTHR43048:SF3">
    <property type="entry name" value="METHYLMALONYL-COA EPIMERASE, MITOCHONDRIAL"/>
    <property type="match status" value="1"/>
</dbReference>
<evidence type="ECO:0000259" key="3">
    <source>
        <dbReference type="PROSITE" id="PS51819"/>
    </source>
</evidence>
<dbReference type="InterPro" id="IPR037523">
    <property type="entry name" value="VOC_core"/>
</dbReference>
<gene>
    <name evidence="4" type="ORF">ACFSW4_11695</name>
</gene>
<reference evidence="5" key="1">
    <citation type="journal article" date="2019" name="Int. J. Syst. Evol. Microbiol.">
        <title>The Global Catalogue of Microorganisms (GCM) 10K type strain sequencing project: providing services to taxonomists for standard genome sequencing and annotation.</title>
        <authorList>
            <consortium name="The Broad Institute Genomics Platform"/>
            <consortium name="The Broad Institute Genome Sequencing Center for Infectious Disease"/>
            <person name="Wu L."/>
            <person name="Ma J."/>
        </authorList>
    </citation>
    <scope>NUCLEOTIDE SEQUENCE [LARGE SCALE GENOMIC DNA]</scope>
    <source>
        <strain evidence="5">TISTR 1571</strain>
    </source>
</reference>
<dbReference type="Pfam" id="PF13669">
    <property type="entry name" value="Glyoxalase_4"/>
    <property type="match status" value="1"/>
</dbReference>
<dbReference type="EMBL" id="JBHUMZ010000025">
    <property type="protein sequence ID" value="MFD2639534.1"/>
    <property type="molecule type" value="Genomic_DNA"/>
</dbReference>
<organism evidence="4 5">
    <name type="scientific">Piscibacillus salipiscarius</name>
    <dbReference type="NCBI Taxonomy" id="299480"/>
    <lineage>
        <taxon>Bacteria</taxon>
        <taxon>Bacillati</taxon>
        <taxon>Bacillota</taxon>
        <taxon>Bacilli</taxon>
        <taxon>Bacillales</taxon>
        <taxon>Bacillaceae</taxon>
        <taxon>Piscibacillus</taxon>
    </lineage>
</organism>
<dbReference type="Proteomes" id="UP001597452">
    <property type="component" value="Unassembled WGS sequence"/>
</dbReference>
<evidence type="ECO:0000256" key="2">
    <source>
        <dbReference type="ARBA" id="ARBA00022723"/>
    </source>
</evidence>
<evidence type="ECO:0000256" key="1">
    <source>
        <dbReference type="ARBA" id="ARBA00009308"/>
    </source>
</evidence>
<protein>
    <submittedName>
        <fullName evidence="4">VOC family protein</fullName>
    </submittedName>
</protein>
<feature type="domain" description="VOC" evidence="3">
    <location>
        <begin position="4"/>
        <end position="135"/>
    </location>
</feature>
<comment type="caution">
    <text evidence="4">The sequence shown here is derived from an EMBL/GenBank/DDBJ whole genome shotgun (WGS) entry which is preliminary data.</text>
</comment>
<dbReference type="RefSeq" id="WP_377329462.1">
    <property type="nucleotide sequence ID" value="NZ_JBHUMZ010000025.1"/>
</dbReference>
<evidence type="ECO:0000313" key="4">
    <source>
        <dbReference type="EMBL" id="MFD2639534.1"/>
    </source>
</evidence>
<evidence type="ECO:0000313" key="5">
    <source>
        <dbReference type="Proteomes" id="UP001597452"/>
    </source>
</evidence>
<dbReference type="CDD" id="cd07249">
    <property type="entry name" value="MMCE"/>
    <property type="match status" value="1"/>
</dbReference>
<dbReference type="InterPro" id="IPR029068">
    <property type="entry name" value="Glyas_Bleomycin-R_OHBP_Dase"/>
</dbReference>
<dbReference type="Gene3D" id="3.10.180.10">
    <property type="entry name" value="2,3-Dihydroxybiphenyl 1,2-Dioxygenase, domain 1"/>
    <property type="match status" value="1"/>
</dbReference>
<accession>A0ABW5QC06</accession>
<dbReference type="PANTHER" id="PTHR43048">
    <property type="entry name" value="METHYLMALONYL-COA EPIMERASE"/>
    <property type="match status" value="1"/>
</dbReference>
<dbReference type="SUPFAM" id="SSF54593">
    <property type="entry name" value="Glyoxalase/Bleomycin resistance protein/Dihydroxybiphenyl dioxygenase"/>
    <property type="match status" value="1"/>
</dbReference>
<sequence length="147" mass="16690">MEKTLDHIGVAVRHLDDSIEFYTKVLGAELIDRYRSEKVGVESEIAVMNVNGTTTELLSPTNNTTSPIARFIKQKGKGVHHIAYRVNHLDQAIEELNKQGIRVMEETRRINKHGRRLIYLNPADTGGTIIEYCDYPNLRGENDAKEN</sequence>
<keyword evidence="2" id="KW-0479">Metal-binding</keyword>
<dbReference type="InterPro" id="IPR017515">
    <property type="entry name" value="MeMalonyl-CoA_epimerase"/>
</dbReference>
<proteinExistence type="inferred from homology"/>
<dbReference type="InterPro" id="IPR051785">
    <property type="entry name" value="MMCE/EMCE_epimerase"/>
</dbReference>
<name>A0ABW5QC06_9BACI</name>
<comment type="similarity">
    <text evidence="1">Belongs to the methylmalonyl-CoA epimerase family.</text>
</comment>